<protein>
    <submittedName>
        <fullName evidence="2">Class I SAM-dependent methyltransferase</fullName>
        <ecNumber evidence="2">2.1.1.-</ecNumber>
    </submittedName>
</protein>
<evidence type="ECO:0000313" key="3">
    <source>
        <dbReference type="Proteomes" id="UP001589814"/>
    </source>
</evidence>
<keyword evidence="3" id="KW-1185">Reference proteome</keyword>
<sequence>MSNDHATDARFSQRLAAGRHYWQSPRGQRQWRAERSGLAEVIARCGGQQALELGFAPTLLSQSPIRHCMRWAEAIDSAEQAATLVCRPDALPLADESLDLTLVHHLLEIAPDPKSLLREAARVTNDSGRLLVIGWHPLGISGPRRLFRRPCGFHHSGEWISVHRMRDWLGFVDFEIERLGYSGYLPFDNTPEWLAMEKWGQRYNLPLGRAWMISARRRGCRMIPLRRRFNPGAILGARQAGLAAVGRWPALDERAAGAARVASVRFSANDEPAP</sequence>
<evidence type="ECO:0000313" key="2">
    <source>
        <dbReference type="EMBL" id="MFC0268343.1"/>
    </source>
</evidence>
<dbReference type="RefSeq" id="WP_019950213.1">
    <property type="nucleotide sequence ID" value="NZ_JBHLVX010000042.1"/>
</dbReference>
<keyword evidence="2" id="KW-0808">Transferase</keyword>
<dbReference type="Gene3D" id="3.40.50.150">
    <property type="entry name" value="Vaccinia Virus protein VP39"/>
    <property type="match status" value="1"/>
</dbReference>
<feature type="domain" description="Methyltransferase type 11" evidence="1">
    <location>
        <begin position="81"/>
        <end position="131"/>
    </location>
</feature>
<dbReference type="EC" id="2.1.1.-" evidence="2"/>
<dbReference type="Proteomes" id="UP001589814">
    <property type="component" value="Unassembled WGS sequence"/>
</dbReference>
<organism evidence="2 3">
    <name type="scientific">Kushneria aurantia</name>
    <dbReference type="NCBI Taxonomy" id="504092"/>
    <lineage>
        <taxon>Bacteria</taxon>
        <taxon>Pseudomonadati</taxon>
        <taxon>Pseudomonadota</taxon>
        <taxon>Gammaproteobacteria</taxon>
        <taxon>Oceanospirillales</taxon>
        <taxon>Halomonadaceae</taxon>
        <taxon>Kushneria</taxon>
    </lineage>
</organism>
<evidence type="ECO:0000259" key="1">
    <source>
        <dbReference type="Pfam" id="PF08241"/>
    </source>
</evidence>
<proteinExistence type="predicted"/>
<dbReference type="EMBL" id="JBHLVX010000042">
    <property type="protein sequence ID" value="MFC0268343.1"/>
    <property type="molecule type" value="Genomic_DNA"/>
</dbReference>
<accession>A0ABV6G3V2</accession>
<reference evidence="2 3" key="1">
    <citation type="submission" date="2024-09" db="EMBL/GenBank/DDBJ databases">
        <authorList>
            <person name="Sun Q."/>
            <person name="Mori K."/>
        </authorList>
    </citation>
    <scope>NUCLEOTIDE SEQUENCE [LARGE SCALE GENOMIC DNA]</scope>
    <source>
        <strain evidence="2 3">CCM 7415</strain>
    </source>
</reference>
<dbReference type="GO" id="GO:0008168">
    <property type="term" value="F:methyltransferase activity"/>
    <property type="evidence" value="ECO:0007669"/>
    <property type="project" value="UniProtKB-KW"/>
</dbReference>
<name>A0ABV6G3V2_9GAMM</name>
<comment type="caution">
    <text evidence="2">The sequence shown here is derived from an EMBL/GenBank/DDBJ whole genome shotgun (WGS) entry which is preliminary data.</text>
</comment>
<dbReference type="InterPro" id="IPR029063">
    <property type="entry name" value="SAM-dependent_MTases_sf"/>
</dbReference>
<dbReference type="GO" id="GO:0032259">
    <property type="term" value="P:methylation"/>
    <property type="evidence" value="ECO:0007669"/>
    <property type="project" value="UniProtKB-KW"/>
</dbReference>
<dbReference type="InterPro" id="IPR013216">
    <property type="entry name" value="Methyltransf_11"/>
</dbReference>
<keyword evidence="2" id="KW-0489">Methyltransferase</keyword>
<dbReference type="SUPFAM" id="SSF53335">
    <property type="entry name" value="S-adenosyl-L-methionine-dependent methyltransferases"/>
    <property type="match status" value="1"/>
</dbReference>
<gene>
    <name evidence="2" type="ORF">ACFFHW_10195</name>
</gene>
<dbReference type="Pfam" id="PF08241">
    <property type="entry name" value="Methyltransf_11"/>
    <property type="match status" value="1"/>
</dbReference>